<name>A0A6A5YM17_9PLEO</name>
<dbReference type="EMBL" id="ML977350">
    <property type="protein sequence ID" value="KAF2108013.1"/>
    <property type="molecule type" value="Genomic_DNA"/>
</dbReference>
<keyword evidence="2" id="KW-1185">Reference proteome</keyword>
<protein>
    <submittedName>
        <fullName evidence="1">Uncharacterized protein</fullName>
    </submittedName>
</protein>
<dbReference type="OrthoDB" id="3763466at2759"/>
<organism evidence="1 2">
    <name type="scientific">Lophiotrema nucula</name>
    <dbReference type="NCBI Taxonomy" id="690887"/>
    <lineage>
        <taxon>Eukaryota</taxon>
        <taxon>Fungi</taxon>
        <taxon>Dikarya</taxon>
        <taxon>Ascomycota</taxon>
        <taxon>Pezizomycotina</taxon>
        <taxon>Dothideomycetes</taxon>
        <taxon>Pleosporomycetidae</taxon>
        <taxon>Pleosporales</taxon>
        <taxon>Lophiotremataceae</taxon>
        <taxon>Lophiotrema</taxon>
    </lineage>
</organism>
<dbReference type="Proteomes" id="UP000799770">
    <property type="component" value="Unassembled WGS sequence"/>
</dbReference>
<accession>A0A6A5YM17</accession>
<proteinExistence type="predicted"/>
<gene>
    <name evidence="1" type="ORF">BDV96DRAFT_653221</name>
</gene>
<evidence type="ECO:0000313" key="2">
    <source>
        <dbReference type="Proteomes" id="UP000799770"/>
    </source>
</evidence>
<evidence type="ECO:0000313" key="1">
    <source>
        <dbReference type="EMBL" id="KAF2108013.1"/>
    </source>
</evidence>
<dbReference type="AlphaFoldDB" id="A0A6A5YM17"/>
<reference evidence="1" key="1">
    <citation type="journal article" date="2020" name="Stud. Mycol.">
        <title>101 Dothideomycetes genomes: a test case for predicting lifestyles and emergence of pathogens.</title>
        <authorList>
            <person name="Haridas S."/>
            <person name="Albert R."/>
            <person name="Binder M."/>
            <person name="Bloem J."/>
            <person name="Labutti K."/>
            <person name="Salamov A."/>
            <person name="Andreopoulos B."/>
            <person name="Baker S."/>
            <person name="Barry K."/>
            <person name="Bills G."/>
            <person name="Bluhm B."/>
            <person name="Cannon C."/>
            <person name="Castanera R."/>
            <person name="Culley D."/>
            <person name="Daum C."/>
            <person name="Ezra D."/>
            <person name="Gonzalez J."/>
            <person name="Henrissat B."/>
            <person name="Kuo A."/>
            <person name="Liang C."/>
            <person name="Lipzen A."/>
            <person name="Lutzoni F."/>
            <person name="Magnuson J."/>
            <person name="Mondo S."/>
            <person name="Nolan M."/>
            <person name="Ohm R."/>
            <person name="Pangilinan J."/>
            <person name="Park H.-J."/>
            <person name="Ramirez L."/>
            <person name="Alfaro M."/>
            <person name="Sun H."/>
            <person name="Tritt A."/>
            <person name="Yoshinaga Y."/>
            <person name="Zwiers L.-H."/>
            <person name="Turgeon B."/>
            <person name="Goodwin S."/>
            <person name="Spatafora J."/>
            <person name="Crous P."/>
            <person name="Grigoriev I."/>
        </authorList>
    </citation>
    <scope>NUCLEOTIDE SEQUENCE</scope>
    <source>
        <strain evidence="1">CBS 627.86</strain>
    </source>
</reference>
<sequence length="278" mass="32109">MAETLRPAAALVSRPSEVTRNLTKILYEGLPRELRDTICSHIWDDETIQSVRSSPDEPKHAQFIDAIHLHYAREVVQWYYENTVSLHITLPSDISRFFHRDTFGVGVTPVHCRLRNVIVHIPIRYIKALPISRYKDIEALHGDFQVLLNADFRTGTSIHILIEADPGRLAPIFWLRKIGRCMSPVVKELAAKGAQLSIEYRNGWFKKDVRDLMGAPKEAWSDIHNHDVVAAATMRYNYARFKYNMAKHEAATETFEEEMIAWRERVLQVETSLARDEC</sequence>